<feature type="domain" description="Rv2525c-like glycoside hydrolase-like" evidence="2">
    <location>
        <begin position="52"/>
        <end position="232"/>
    </location>
</feature>
<dbReference type="AlphaFoldDB" id="A0A6B8W5M4"/>
<feature type="chain" id="PRO_5025443779" description="Rv2525c-like glycoside hydrolase-like domain-containing protein" evidence="1">
    <location>
        <begin position="25"/>
        <end position="296"/>
    </location>
</feature>
<accession>A0A6B8W5M4</accession>
<dbReference type="InterPro" id="IPR006311">
    <property type="entry name" value="TAT_signal"/>
</dbReference>
<dbReference type="KEGG" id="ckw:CKALI_08645"/>
<protein>
    <recommendedName>
        <fullName evidence="2">Rv2525c-like glycoside hydrolase-like domain-containing protein</fullName>
    </recommendedName>
</protein>
<dbReference type="PROSITE" id="PS51318">
    <property type="entry name" value="TAT"/>
    <property type="match status" value="1"/>
</dbReference>
<feature type="signal peptide" evidence="1">
    <location>
        <begin position="1"/>
        <end position="24"/>
    </location>
</feature>
<dbReference type="RefSeq" id="WP_156192940.1">
    <property type="nucleotide sequence ID" value="NZ_CP046452.1"/>
</dbReference>
<evidence type="ECO:0000313" key="4">
    <source>
        <dbReference type="Proteomes" id="UP000427071"/>
    </source>
</evidence>
<dbReference type="NCBIfam" id="TIGR01409">
    <property type="entry name" value="TAT_signal_seq"/>
    <property type="match status" value="1"/>
</dbReference>
<dbReference type="InterPro" id="IPR017853">
    <property type="entry name" value="GH"/>
</dbReference>
<name>A0A6B8W5M4_9CORY</name>
<keyword evidence="4" id="KW-1185">Reference proteome</keyword>
<dbReference type="InterPro" id="IPR015020">
    <property type="entry name" value="Rv2525c-like_Glyco_Hydro-like"/>
</dbReference>
<evidence type="ECO:0000256" key="1">
    <source>
        <dbReference type="SAM" id="SignalP"/>
    </source>
</evidence>
<organism evidence="3 4">
    <name type="scientific">Corynebacterium kalinowskii</name>
    <dbReference type="NCBI Taxonomy" id="2675216"/>
    <lineage>
        <taxon>Bacteria</taxon>
        <taxon>Bacillati</taxon>
        <taxon>Actinomycetota</taxon>
        <taxon>Actinomycetes</taxon>
        <taxon>Mycobacteriales</taxon>
        <taxon>Corynebacteriaceae</taxon>
        <taxon>Corynebacterium</taxon>
    </lineage>
</organism>
<dbReference type="EMBL" id="CP046452">
    <property type="protein sequence ID" value="QGU02588.1"/>
    <property type="molecule type" value="Genomic_DNA"/>
</dbReference>
<reference evidence="4" key="1">
    <citation type="submission" date="2019-11" db="EMBL/GenBank/DDBJ databases">
        <title>Complete genome sequence of Corynebacterium kalinowskii 1959, a novel Corynebacterium species isolated from soil of a small paddock in Vilsendorf, Germany.</title>
        <authorList>
            <person name="Schaffert L."/>
            <person name="Ruwe M."/>
            <person name="Milse J."/>
            <person name="Hanuschka K."/>
            <person name="Ortseifen V."/>
            <person name="Droste J."/>
            <person name="Brandt D."/>
            <person name="Schlueter L."/>
            <person name="Kutter Y."/>
            <person name="Vinke S."/>
            <person name="Viehoefer P."/>
            <person name="Jacob L."/>
            <person name="Luebke N.-C."/>
            <person name="Schulte-Berndt E."/>
            <person name="Hain C."/>
            <person name="Linder M."/>
            <person name="Schmidt P."/>
            <person name="Wollenschlaeger L."/>
            <person name="Luttermann T."/>
            <person name="Thieme E."/>
            <person name="Hassa J."/>
            <person name="Haak M."/>
            <person name="Wittchen M."/>
            <person name="Mentz A."/>
            <person name="Persicke M."/>
            <person name="Busche T."/>
            <person name="Ruckert C."/>
        </authorList>
    </citation>
    <scope>NUCLEOTIDE SEQUENCE [LARGE SCALE GENOMIC DNA]</scope>
    <source>
        <strain evidence="4">1959</strain>
    </source>
</reference>
<dbReference type="SUPFAM" id="SSF51445">
    <property type="entry name" value="(Trans)glycosidases"/>
    <property type="match status" value="1"/>
</dbReference>
<evidence type="ECO:0000313" key="3">
    <source>
        <dbReference type="EMBL" id="QGU02588.1"/>
    </source>
</evidence>
<dbReference type="Pfam" id="PF08924">
    <property type="entry name" value="Rv2525c_GlyHyd-like"/>
    <property type="match status" value="1"/>
</dbReference>
<proteinExistence type="predicted"/>
<dbReference type="InterPro" id="IPR019546">
    <property type="entry name" value="TAT_signal_bac_arc"/>
</dbReference>
<dbReference type="Gene3D" id="3.20.20.80">
    <property type="entry name" value="Glycosidases"/>
    <property type="match status" value="1"/>
</dbReference>
<evidence type="ECO:0000259" key="2">
    <source>
        <dbReference type="Pfam" id="PF08924"/>
    </source>
</evidence>
<sequence>MVLSRRSFLKASALAAVAPIAASAVDKLPAAHALGAPVGTVIDYSGGVPNAQDVKARGHLGAVRYVSERRPGANWMLGKPVRIDETKAFSNAGLEVASVYQFGRAETADWLQGAAGAAIHAPQAIALHTAAGGPTGRPIYVAIDDNPTRAQYDGQIRPYLRAFKTALEGAGLRLGIYGNYNVIDWAIADGLGEFFWMHDWGSAGRIHPRTTIHQKAKWQENISGVEVDINNVYAHDWGQWKPGYAPTPAPGQIPAIPNTDQLSSMLPPQLGNVKLPSQQQINDAINMVNKARGLSS</sequence>
<gene>
    <name evidence="3" type="ORF">CKALI_08645</name>
</gene>
<keyword evidence="1" id="KW-0732">Signal</keyword>
<dbReference type="Proteomes" id="UP000427071">
    <property type="component" value="Chromosome"/>
</dbReference>